<proteinExistence type="predicted"/>
<evidence type="ECO:0000313" key="1">
    <source>
        <dbReference type="EMBL" id="KAH3748477.1"/>
    </source>
</evidence>
<protein>
    <submittedName>
        <fullName evidence="1">Uncharacterized protein</fullName>
    </submittedName>
</protein>
<reference evidence="1" key="2">
    <citation type="submission" date="2020-11" db="EMBL/GenBank/DDBJ databases">
        <authorList>
            <person name="McCartney M.A."/>
            <person name="Auch B."/>
            <person name="Kono T."/>
            <person name="Mallez S."/>
            <person name="Becker A."/>
            <person name="Gohl D.M."/>
            <person name="Silverstein K.A.T."/>
            <person name="Koren S."/>
            <person name="Bechman K.B."/>
            <person name="Herman A."/>
            <person name="Abrahante J.E."/>
            <person name="Garbe J."/>
        </authorList>
    </citation>
    <scope>NUCLEOTIDE SEQUENCE</scope>
    <source>
        <strain evidence="1">Duluth1</strain>
        <tissue evidence="1">Whole animal</tissue>
    </source>
</reference>
<dbReference type="AlphaFoldDB" id="A0A9D4DI39"/>
<evidence type="ECO:0000313" key="2">
    <source>
        <dbReference type="Proteomes" id="UP000828390"/>
    </source>
</evidence>
<sequence>MVAGALATEYVTMDVCFIITAVGVRTRVQHSVYRLVRETDALTMVHVEQAVLQGTREKDASTGLTHSSRTTVNLPVQLEWWLVRFLVGWPLQLHVG</sequence>
<keyword evidence="2" id="KW-1185">Reference proteome</keyword>
<accession>A0A9D4DI39</accession>
<dbReference type="Proteomes" id="UP000828390">
    <property type="component" value="Unassembled WGS sequence"/>
</dbReference>
<organism evidence="1 2">
    <name type="scientific">Dreissena polymorpha</name>
    <name type="common">Zebra mussel</name>
    <name type="synonym">Mytilus polymorpha</name>
    <dbReference type="NCBI Taxonomy" id="45954"/>
    <lineage>
        <taxon>Eukaryota</taxon>
        <taxon>Metazoa</taxon>
        <taxon>Spiralia</taxon>
        <taxon>Lophotrochozoa</taxon>
        <taxon>Mollusca</taxon>
        <taxon>Bivalvia</taxon>
        <taxon>Autobranchia</taxon>
        <taxon>Heteroconchia</taxon>
        <taxon>Euheterodonta</taxon>
        <taxon>Imparidentia</taxon>
        <taxon>Neoheterodontei</taxon>
        <taxon>Myida</taxon>
        <taxon>Dreissenoidea</taxon>
        <taxon>Dreissenidae</taxon>
        <taxon>Dreissena</taxon>
    </lineage>
</organism>
<comment type="caution">
    <text evidence="1">The sequence shown here is derived from an EMBL/GenBank/DDBJ whole genome shotgun (WGS) entry which is preliminary data.</text>
</comment>
<gene>
    <name evidence="1" type="ORF">DPMN_182923</name>
</gene>
<name>A0A9D4DI39_DREPO</name>
<dbReference type="EMBL" id="JAIWYP010000010">
    <property type="protein sequence ID" value="KAH3748477.1"/>
    <property type="molecule type" value="Genomic_DNA"/>
</dbReference>
<reference evidence="1" key="1">
    <citation type="journal article" date="2019" name="bioRxiv">
        <title>The Genome of the Zebra Mussel, Dreissena polymorpha: A Resource for Invasive Species Research.</title>
        <authorList>
            <person name="McCartney M.A."/>
            <person name="Auch B."/>
            <person name="Kono T."/>
            <person name="Mallez S."/>
            <person name="Zhang Y."/>
            <person name="Obille A."/>
            <person name="Becker A."/>
            <person name="Abrahante J.E."/>
            <person name="Garbe J."/>
            <person name="Badalamenti J.P."/>
            <person name="Herman A."/>
            <person name="Mangelson H."/>
            <person name="Liachko I."/>
            <person name="Sullivan S."/>
            <person name="Sone E.D."/>
            <person name="Koren S."/>
            <person name="Silverstein K.A.T."/>
            <person name="Beckman K.B."/>
            <person name="Gohl D.M."/>
        </authorList>
    </citation>
    <scope>NUCLEOTIDE SEQUENCE</scope>
    <source>
        <strain evidence="1">Duluth1</strain>
        <tissue evidence="1">Whole animal</tissue>
    </source>
</reference>